<evidence type="ECO:0000313" key="1">
    <source>
        <dbReference type="EMBL" id="KYN20616.1"/>
    </source>
</evidence>
<dbReference type="EMBL" id="KQ979592">
    <property type="protein sequence ID" value="KYN20616.1"/>
    <property type="molecule type" value="Genomic_DNA"/>
</dbReference>
<evidence type="ECO:0000313" key="2">
    <source>
        <dbReference type="Proteomes" id="UP000078492"/>
    </source>
</evidence>
<sequence>GAPKPGITGNSCNYGSRTHLVRLRTVSPKAVICGSVSLCPNMIAKCFMIFSYNPNCGRKSTSSWKTNGVGTSAKTTHPVFVHNVISDVPPRSQIHGASYKIQEILNLRIGQVKRDAYSPRPVFR</sequence>
<reference evidence="1 2" key="1">
    <citation type="submission" date="2015-09" db="EMBL/GenBank/DDBJ databases">
        <title>Trachymyrmex cornetzi WGS genome.</title>
        <authorList>
            <person name="Nygaard S."/>
            <person name="Hu H."/>
            <person name="Boomsma J."/>
            <person name="Zhang G."/>
        </authorList>
    </citation>
    <scope>NUCLEOTIDE SEQUENCE [LARGE SCALE GENOMIC DNA]</scope>
    <source>
        <strain evidence="1">Tcor2-1</strain>
        <tissue evidence="1">Whole body</tissue>
    </source>
</reference>
<dbReference type="Proteomes" id="UP000078492">
    <property type="component" value="Unassembled WGS sequence"/>
</dbReference>
<name>A0A195E6A1_9HYME</name>
<protein>
    <submittedName>
        <fullName evidence="1">Uncharacterized protein</fullName>
    </submittedName>
</protein>
<dbReference type="AlphaFoldDB" id="A0A195E6A1"/>
<keyword evidence="2" id="KW-1185">Reference proteome</keyword>
<feature type="non-terminal residue" evidence="1">
    <location>
        <position position="1"/>
    </location>
</feature>
<organism evidence="1 2">
    <name type="scientific">Trachymyrmex cornetzi</name>
    <dbReference type="NCBI Taxonomy" id="471704"/>
    <lineage>
        <taxon>Eukaryota</taxon>
        <taxon>Metazoa</taxon>
        <taxon>Ecdysozoa</taxon>
        <taxon>Arthropoda</taxon>
        <taxon>Hexapoda</taxon>
        <taxon>Insecta</taxon>
        <taxon>Pterygota</taxon>
        <taxon>Neoptera</taxon>
        <taxon>Endopterygota</taxon>
        <taxon>Hymenoptera</taxon>
        <taxon>Apocrita</taxon>
        <taxon>Aculeata</taxon>
        <taxon>Formicoidea</taxon>
        <taxon>Formicidae</taxon>
        <taxon>Myrmicinae</taxon>
        <taxon>Trachymyrmex</taxon>
    </lineage>
</organism>
<proteinExistence type="predicted"/>
<gene>
    <name evidence="1" type="ORF">ALC57_07106</name>
</gene>
<accession>A0A195E6A1</accession>